<evidence type="ECO:0000313" key="1">
    <source>
        <dbReference type="EMBL" id="KAI5663396.1"/>
    </source>
</evidence>
<proteinExistence type="predicted"/>
<comment type="caution">
    <text evidence="1">The sequence shown here is derived from an EMBL/GenBank/DDBJ whole genome shotgun (WGS) entry which is preliminary data.</text>
</comment>
<keyword evidence="2" id="KW-1185">Reference proteome</keyword>
<dbReference type="EMBL" id="CM044705">
    <property type="protein sequence ID" value="KAI5663396.1"/>
    <property type="molecule type" value="Genomic_DNA"/>
</dbReference>
<protein>
    <submittedName>
        <fullName evidence="1">Uncharacterized protein</fullName>
    </submittedName>
</protein>
<sequence length="132" mass="15147">METLNLQGRRRKLKNPNFSLFRIFQYIKPVKFSTSSSDRTLPLTVGNSFDFESTKPSKLASLDSSISTLDYRKVLDPPKSSPSSSSTCQVKLWSIFSKNTAIHLFRNYSSSTKNSKRTFVEHIEGIEYQRKI</sequence>
<gene>
    <name evidence="1" type="ORF">M9H77_22719</name>
</gene>
<accession>A0ACC0AS03</accession>
<name>A0ACC0AS03_CATRO</name>
<organism evidence="1 2">
    <name type="scientific">Catharanthus roseus</name>
    <name type="common">Madagascar periwinkle</name>
    <name type="synonym">Vinca rosea</name>
    <dbReference type="NCBI Taxonomy" id="4058"/>
    <lineage>
        <taxon>Eukaryota</taxon>
        <taxon>Viridiplantae</taxon>
        <taxon>Streptophyta</taxon>
        <taxon>Embryophyta</taxon>
        <taxon>Tracheophyta</taxon>
        <taxon>Spermatophyta</taxon>
        <taxon>Magnoliopsida</taxon>
        <taxon>eudicotyledons</taxon>
        <taxon>Gunneridae</taxon>
        <taxon>Pentapetalae</taxon>
        <taxon>asterids</taxon>
        <taxon>lamiids</taxon>
        <taxon>Gentianales</taxon>
        <taxon>Apocynaceae</taxon>
        <taxon>Rauvolfioideae</taxon>
        <taxon>Vinceae</taxon>
        <taxon>Catharanthinae</taxon>
        <taxon>Catharanthus</taxon>
    </lineage>
</organism>
<reference evidence="2" key="1">
    <citation type="journal article" date="2023" name="Nat. Plants">
        <title>Single-cell RNA sequencing provides a high-resolution roadmap for understanding the multicellular compartmentation of specialized metabolism.</title>
        <authorList>
            <person name="Sun S."/>
            <person name="Shen X."/>
            <person name="Li Y."/>
            <person name="Li Y."/>
            <person name="Wang S."/>
            <person name="Li R."/>
            <person name="Zhang H."/>
            <person name="Shen G."/>
            <person name="Guo B."/>
            <person name="Wei J."/>
            <person name="Xu J."/>
            <person name="St-Pierre B."/>
            <person name="Chen S."/>
            <person name="Sun C."/>
        </authorList>
    </citation>
    <scope>NUCLEOTIDE SEQUENCE [LARGE SCALE GENOMIC DNA]</scope>
</reference>
<evidence type="ECO:0000313" key="2">
    <source>
        <dbReference type="Proteomes" id="UP001060085"/>
    </source>
</evidence>
<dbReference type="Proteomes" id="UP001060085">
    <property type="component" value="Linkage Group LG05"/>
</dbReference>